<dbReference type="FunFam" id="2.60.120.920:FF:000037">
    <property type="entry name" value="Si:dkey-191j3.2"/>
    <property type="match status" value="1"/>
</dbReference>
<feature type="domain" description="B30.2/SPRY" evidence="4">
    <location>
        <begin position="37"/>
        <end position="230"/>
    </location>
</feature>
<dbReference type="InterPro" id="IPR032675">
    <property type="entry name" value="LRR_dom_sf"/>
</dbReference>
<dbReference type="GO" id="GO:0005737">
    <property type="term" value="C:cytoplasm"/>
    <property type="evidence" value="ECO:0007669"/>
    <property type="project" value="UniProtKB-ARBA"/>
</dbReference>
<dbReference type="PANTHER" id="PTHR25465:SF14">
    <property type="entry name" value="E3 UBIQUITIN-PROTEIN LIGASE TRIM65"/>
    <property type="match status" value="1"/>
</dbReference>
<dbReference type="Proteomes" id="UP001557470">
    <property type="component" value="Unassembled WGS sequence"/>
</dbReference>
<dbReference type="InterPro" id="IPR001870">
    <property type="entry name" value="B30.2/SPRY"/>
</dbReference>
<dbReference type="InterPro" id="IPR013320">
    <property type="entry name" value="ConA-like_dom_sf"/>
</dbReference>
<sequence length="230" mass="26226">MRSPLELDLSYNHPGDSGVKLFSAGLEDPTWRLHKLNLDHGGELRMKSGPRKYAVNLTLDPNTANSRLSLSEGNRKVTCKKKKQWYPDNPKRFEYGNQILCKEGLTRRCYWEVEWCGIEVSISVTYKGINRRGMGEDSQLGHNNKSWSLYCYENIYYASHNKEFTSITPTASWSNRVGVYLDWPSGILSFYSVFSDTLTHIHTFHSTFTEEIYPGFGIGSGSSVSLCKVE</sequence>
<dbReference type="PRINTS" id="PR01407">
    <property type="entry name" value="BUTYPHLNCDUF"/>
</dbReference>
<accession>A0ABD0YDC1</accession>
<dbReference type="InterPro" id="IPR051051">
    <property type="entry name" value="E3_ubiq-ligase_TRIM/RNF"/>
</dbReference>
<dbReference type="AlphaFoldDB" id="A0ABD0YDC1"/>
<name>A0ABD0YDC1_UMBPY</name>
<organism evidence="5 6">
    <name type="scientific">Umbra pygmaea</name>
    <name type="common">Eastern mudminnow</name>
    <dbReference type="NCBI Taxonomy" id="75934"/>
    <lineage>
        <taxon>Eukaryota</taxon>
        <taxon>Metazoa</taxon>
        <taxon>Chordata</taxon>
        <taxon>Craniata</taxon>
        <taxon>Vertebrata</taxon>
        <taxon>Euteleostomi</taxon>
        <taxon>Actinopterygii</taxon>
        <taxon>Neopterygii</taxon>
        <taxon>Teleostei</taxon>
        <taxon>Protacanthopterygii</taxon>
        <taxon>Esociformes</taxon>
        <taxon>Umbridae</taxon>
        <taxon>Umbra</taxon>
    </lineage>
</organism>
<evidence type="ECO:0000256" key="2">
    <source>
        <dbReference type="ARBA" id="ARBA00022771"/>
    </source>
</evidence>
<evidence type="ECO:0000313" key="6">
    <source>
        <dbReference type="Proteomes" id="UP001557470"/>
    </source>
</evidence>
<dbReference type="Gene3D" id="3.80.10.10">
    <property type="entry name" value="Ribonuclease Inhibitor"/>
    <property type="match status" value="1"/>
</dbReference>
<reference evidence="5 6" key="1">
    <citation type="submission" date="2024-06" db="EMBL/GenBank/DDBJ databases">
        <authorList>
            <person name="Pan Q."/>
            <person name="Wen M."/>
            <person name="Jouanno E."/>
            <person name="Zahm M."/>
            <person name="Klopp C."/>
            <person name="Cabau C."/>
            <person name="Louis A."/>
            <person name="Berthelot C."/>
            <person name="Parey E."/>
            <person name="Roest Crollius H."/>
            <person name="Montfort J."/>
            <person name="Robinson-Rechavi M."/>
            <person name="Bouchez O."/>
            <person name="Lampietro C."/>
            <person name="Lopez Roques C."/>
            <person name="Donnadieu C."/>
            <person name="Postlethwait J."/>
            <person name="Bobe J."/>
            <person name="Verreycken H."/>
            <person name="Guiguen Y."/>
        </authorList>
    </citation>
    <scope>NUCLEOTIDE SEQUENCE [LARGE SCALE GENOMIC DNA]</scope>
    <source>
        <strain evidence="5">Up_M1</strain>
        <tissue evidence="5">Testis</tissue>
    </source>
</reference>
<dbReference type="CDD" id="cd16040">
    <property type="entry name" value="SPRY_PRY_SNTX"/>
    <property type="match status" value="1"/>
</dbReference>
<comment type="caution">
    <text evidence="5">The sequence shown here is derived from an EMBL/GenBank/DDBJ whole genome shotgun (WGS) entry which is preliminary data.</text>
</comment>
<dbReference type="SMART" id="SM00449">
    <property type="entry name" value="SPRY"/>
    <property type="match status" value="1"/>
</dbReference>
<dbReference type="PROSITE" id="PS50188">
    <property type="entry name" value="B302_SPRY"/>
    <property type="match status" value="1"/>
</dbReference>
<dbReference type="Pfam" id="PF13765">
    <property type="entry name" value="PRY"/>
    <property type="match status" value="1"/>
</dbReference>
<evidence type="ECO:0000313" key="5">
    <source>
        <dbReference type="EMBL" id="KAL1023956.1"/>
    </source>
</evidence>
<dbReference type="Pfam" id="PF00622">
    <property type="entry name" value="SPRY"/>
    <property type="match status" value="1"/>
</dbReference>
<evidence type="ECO:0000256" key="1">
    <source>
        <dbReference type="ARBA" id="ARBA00022723"/>
    </source>
</evidence>
<dbReference type="InterPro" id="IPR003879">
    <property type="entry name" value="Butyrophylin_SPRY"/>
</dbReference>
<dbReference type="InterPro" id="IPR006574">
    <property type="entry name" value="PRY"/>
</dbReference>
<evidence type="ECO:0000259" key="4">
    <source>
        <dbReference type="PROSITE" id="PS50188"/>
    </source>
</evidence>
<protein>
    <recommendedName>
        <fullName evidence="4">B30.2/SPRY domain-containing protein</fullName>
    </recommendedName>
</protein>
<dbReference type="SMART" id="SM00589">
    <property type="entry name" value="PRY"/>
    <property type="match status" value="1"/>
</dbReference>
<dbReference type="EMBL" id="JAGEUA010000001">
    <property type="protein sequence ID" value="KAL1023956.1"/>
    <property type="molecule type" value="Genomic_DNA"/>
</dbReference>
<keyword evidence="6" id="KW-1185">Reference proteome</keyword>
<dbReference type="SUPFAM" id="SSF49899">
    <property type="entry name" value="Concanavalin A-like lectins/glucanases"/>
    <property type="match status" value="1"/>
</dbReference>
<keyword evidence="3" id="KW-0862">Zinc</keyword>
<keyword evidence="2" id="KW-0863">Zinc-finger</keyword>
<dbReference type="Gene3D" id="2.60.120.920">
    <property type="match status" value="1"/>
</dbReference>
<gene>
    <name evidence="5" type="ORF">UPYG_G00049530</name>
</gene>
<dbReference type="GO" id="GO:0008270">
    <property type="term" value="F:zinc ion binding"/>
    <property type="evidence" value="ECO:0007669"/>
    <property type="project" value="UniProtKB-KW"/>
</dbReference>
<keyword evidence="1" id="KW-0479">Metal-binding</keyword>
<dbReference type="InterPro" id="IPR043136">
    <property type="entry name" value="B30.2/SPRY_sf"/>
</dbReference>
<dbReference type="PANTHER" id="PTHR25465">
    <property type="entry name" value="B-BOX DOMAIN CONTAINING"/>
    <property type="match status" value="1"/>
</dbReference>
<dbReference type="InterPro" id="IPR003877">
    <property type="entry name" value="SPRY_dom"/>
</dbReference>
<evidence type="ECO:0000256" key="3">
    <source>
        <dbReference type="ARBA" id="ARBA00022833"/>
    </source>
</evidence>
<proteinExistence type="predicted"/>